<reference evidence="3 4" key="1">
    <citation type="submission" date="2016-11" db="EMBL/GenBank/DDBJ databases">
        <title>Genome sequencing of Zhihengliuella aestuarii B18 antagonistic to Plasmodiophora brassicae.</title>
        <authorList>
            <person name="Luo Y."/>
        </authorList>
    </citation>
    <scope>NUCLEOTIDE SEQUENCE [LARGE SCALE GENOMIC DNA]</scope>
    <source>
        <strain evidence="3 4">B18</strain>
    </source>
</reference>
<dbReference type="SUPFAM" id="SSF52540">
    <property type="entry name" value="P-loop containing nucleoside triphosphate hydrolases"/>
    <property type="match status" value="1"/>
</dbReference>
<feature type="compositionally biased region" description="Polar residues" evidence="1">
    <location>
        <begin position="512"/>
        <end position="521"/>
    </location>
</feature>
<gene>
    <name evidence="3" type="ORF">BHE16_10405</name>
</gene>
<evidence type="ECO:0000259" key="2">
    <source>
        <dbReference type="Pfam" id="PF05872"/>
    </source>
</evidence>
<dbReference type="Gene3D" id="3.40.50.300">
    <property type="entry name" value="P-loop containing nucleotide triphosphate hydrolases"/>
    <property type="match status" value="2"/>
</dbReference>
<accession>A0A1L2ZPM2</accession>
<organism evidence="3 4">
    <name type="scientific">Neomicrococcus aestuarii</name>
    <dbReference type="NCBI Taxonomy" id="556325"/>
    <lineage>
        <taxon>Bacteria</taxon>
        <taxon>Bacillati</taxon>
        <taxon>Actinomycetota</taxon>
        <taxon>Actinomycetes</taxon>
        <taxon>Micrococcales</taxon>
        <taxon>Micrococcaceae</taxon>
        <taxon>Neomicrococcus</taxon>
    </lineage>
</organism>
<dbReference type="CDD" id="cd01127">
    <property type="entry name" value="TrwB_TraG_TraD_VirD4"/>
    <property type="match status" value="1"/>
</dbReference>
<dbReference type="KEGG" id="nae:BHE16_10405"/>
<dbReference type="PANTHER" id="PTHR30121">
    <property type="entry name" value="UNCHARACTERIZED PROTEIN YJGR-RELATED"/>
    <property type="match status" value="1"/>
</dbReference>
<sequence length="570" mass="60898">MATSNASDHLDQIRTGYTFTEPSIVLGAAKVEGEVHADCLVRLPLGMMNRHGLVAGATGTGKTITLQVLTEQLSEAGVPVFVSDVKGDLTGLSTPGTSSEKLLARTQSVGMQWEAKNYPVEYFALGGDGSGVPIRATITSFGPILLSRILELNETQESSLQLIFHYADQKGLELIDLKDLRSVISHLTSDEGKDELKDLGGLSKATAGVILRELITLESQGMEKFFGEPEFNTSELLRTAPDGRGVISSLELSTLLQKPLLFSTFLMWLLADLFQELPEVGDVEKPKLVFFLDEAHLLFRDASKAFLESIMTTVRLIRSKGVGIFFVTQTPKDVPADVLGQLANRVQHALRAFTPDDAKALKQTISTFPTSPYDLEEALTQAGTGEAIVTVMNESGAPTPVAWTKMWTPRSNMGASESGVVTAAVQASPLLNEYGTAVDRESAFEKLSGDPAAGVPSTGGSAQGSSDGTTTQGSVSQGSPAGAEQDIHAEARRIEEEILGRPANVPAGGSSAPESGPQSAPQEAPEPVKEAPKSRPKPKDNVVMDVALDVANQLGREFLRGIFGTRRRRR</sequence>
<feature type="region of interest" description="Disordered" evidence="1">
    <location>
        <begin position="443"/>
        <end position="485"/>
    </location>
</feature>
<dbReference type="InterPro" id="IPR051162">
    <property type="entry name" value="T4SS_component"/>
</dbReference>
<dbReference type="InterPro" id="IPR033186">
    <property type="entry name" value="HerA_C"/>
</dbReference>
<name>A0A1L2ZPM2_9MICC</name>
<dbReference type="OrthoDB" id="9758751at2"/>
<keyword evidence="3" id="KW-0547">Nucleotide-binding</keyword>
<evidence type="ECO:0000256" key="1">
    <source>
        <dbReference type="SAM" id="MobiDB-lite"/>
    </source>
</evidence>
<feature type="domain" description="Helicase HerA-like C-terminal" evidence="2">
    <location>
        <begin position="39"/>
        <end position="463"/>
    </location>
</feature>
<protein>
    <submittedName>
        <fullName evidence="3">ATP-binding protein</fullName>
    </submittedName>
</protein>
<proteinExistence type="predicted"/>
<dbReference type="Proteomes" id="UP000183530">
    <property type="component" value="Chromosome"/>
</dbReference>
<dbReference type="Pfam" id="PF05872">
    <property type="entry name" value="HerA_C"/>
    <property type="match status" value="1"/>
</dbReference>
<dbReference type="STRING" id="556325.BHE16_10405"/>
<keyword evidence="4" id="KW-1185">Reference proteome</keyword>
<feature type="compositionally biased region" description="Polar residues" evidence="1">
    <location>
        <begin position="458"/>
        <end position="479"/>
    </location>
</feature>
<dbReference type="EMBL" id="CP018135">
    <property type="protein sequence ID" value="APF41334.1"/>
    <property type="molecule type" value="Genomic_DNA"/>
</dbReference>
<evidence type="ECO:0000313" key="3">
    <source>
        <dbReference type="EMBL" id="APF41334.1"/>
    </source>
</evidence>
<dbReference type="PANTHER" id="PTHR30121:SF6">
    <property type="entry name" value="SLR6007 PROTEIN"/>
    <property type="match status" value="1"/>
</dbReference>
<feature type="compositionally biased region" description="Basic and acidic residues" evidence="1">
    <location>
        <begin position="526"/>
        <end position="541"/>
    </location>
</feature>
<dbReference type="RefSeq" id="WP_071894802.1">
    <property type="nucleotide sequence ID" value="NZ_CP018135.1"/>
</dbReference>
<dbReference type="AlphaFoldDB" id="A0A1L2ZPM2"/>
<feature type="region of interest" description="Disordered" evidence="1">
    <location>
        <begin position="500"/>
        <end position="541"/>
    </location>
</feature>
<dbReference type="GO" id="GO:0005524">
    <property type="term" value="F:ATP binding"/>
    <property type="evidence" value="ECO:0007669"/>
    <property type="project" value="UniProtKB-KW"/>
</dbReference>
<evidence type="ECO:0000313" key="4">
    <source>
        <dbReference type="Proteomes" id="UP000183530"/>
    </source>
</evidence>
<dbReference type="InterPro" id="IPR027417">
    <property type="entry name" value="P-loop_NTPase"/>
</dbReference>
<keyword evidence="3" id="KW-0067">ATP-binding</keyword>